<evidence type="ECO:0000313" key="2">
    <source>
        <dbReference type="EMBL" id="PCH43317.1"/>
    </source>
</evidence>
<gene>
    <name evidence="2" type="ORF">WOLCODRAFT_153368</name>
</gene>
<dbReference type="Proteomes" id="UP000218811">
    <property type="component" value="Unassembled WGS sequence"/>
</dbReference>
<proteinExistence type="predicted"/>
<protein>
    <submittedName>
        <fullName evidence="2">Uncharacterized protein</fullName>
    </submittedName>
</protein>
<feature type="compositionally biased region" description="Basic and acidic residues" evidence="1">
    <location>
        <begin position="21"/>
        <end position="30"/>
    </location>
</feature>
<dbReference type="EMBL" id="KB468135">
    <property type="protein sequence ID" value="PCH43317.1"/>
    <property type="molecule type" value="Genomic_DNA"/>
</dbReference>
<sequence>MRPSHRTGHLRRCPACNPRSESAESNDHDLYRPDRRQLLINIGKQRIRRHKRRLAADLQMCLREAPQGHAGVSPGVYAREELRRCGHRVAASVGRRESQRGQRRATAFAKTCGCIASASWVCLGRDPGERRYPERIRAGALVMGERLAILRATRGSPAEFQKWMSASPRVTPAGMSGKTDVWTAFTRDGCSFYSRWVYSAFSKRADMIEQDQGIIIAYGLGVLVIRIIWGHDNDKTNEEGIMSVYESDEVELEEDTMSDYDDDEVEVEEDIMSDYDGDESDVEHHEAVAEHEDIVSRYRASIAYFASLPKRKELIKMVPLVRYIPSVPEAPPTDTLDGVIQRLAINDNPWEGSDLPDVVLDHHSAECALCWESFVAPRRRSAPVADDAPATEPLRQLPCSPTHIFHTPGLKRKTNAPSAASLGKILSFVMLLLPN</sequence>
<name>A0A2H3K4G3_WOLCO</name>
<keyword evidence="3" id="KW-1185">Reference proteome</keyword>
<evidence type="ECO:0000256" key="1">
    <source>
        <dbReference type="SAM" id="MobiDB-lite"/>
    </source>
</evidence>
<dbReference type="AlphaFoldDB" id="A0A2H3K4G3"/>
<organism evidence="2 3">
    <name type="scientific">Wolfiporia cocos (strain MD-104)</name>
    <name type="common">Brown rot fungus</name>
    <dbReference type="NCBI Taxonomy" id="742152"/>
    <lineage>
        <taxon>Eukaryota</taxon>
        <taxon>Fungi</taxon>
        <taxon>Dikarya</taxon>
        <taxon>Basidiomycota</taxon>
        <taxon>Agaricomycotina</taxon>
        <taxon>Agaricomycetes</taxon>
        <taxon>Polyporales</taxon>
        <taxon>Phaeolaceae</taxon>
        <taxon>Wolfiporia</taxon>
    </lineage>
</organism>
<feature type="compositionally biased region" description="Basic residues" evidence="1">
    <location>
        <begin position="1"/>
        <end position="12"/>
    </location>
</feature>
<dbReference type="STRING" id="742152.A0A2H3K4G3"/>
<feature type="region of interest" description="Disordered" evidence="1">
    <location>
        <begin position="1"/>
        <end position="30"/>
    </location>
</feature>
<reference evidence="2 3" key="1">
    <citation type="journal article" date="2012" name="Science">
        <title>The Paleozoic origin of enzymatic lignin decomposition reconstructed from 31 fungal genomes.</title>
        <authorList>
            <person name="Floudas D."/>
            <person name="Binder M."/>
            <person name="Riley R."/>
            <person name="Barry K."/>
            <person name="Blanchette R.A."/>
            <person name="Henrissat B."/>
            <person name="Martinez A.T."/>
            <person name="Otillar R."/>
            <person name="Spatafora J.W."/>
            <person name="Yadav J.S."/>
            <person name="Aerts A."/>
            <person name="Benoit I."/>
            <person name="Boyd A."/>
            <person name="Carlson A."/>
            <person name="Copeland A."/>
            <person name="Coutinho P.M."/>
            <person name="de Vries R.P."/>
            <person name="Ferreira P."/>
            <person name="Findley K."/>
            <person name="Foster B."/>
            <person name="Gaskell J."/>
            <person name="Glotzer D."/>
            <person name="Gorecki P."/>
            <person name="Heitman J."/>
            <person name="Hesse C."/>
            <person name="Hori C."/>
            <person name="Igarashi K."/>
            <person name="Jurgens J.A."/>
            <person name="Kallen N."/>
            <person name="Kersten P."/>
            <person name="Kohler A."/>
            <person name="Kuees U."/>
            <person name="Kumar T.K.A."/>
            <person name="Kuo A."/>
            <person name="LaButti K."/>
            <person name="Larrondo L.F."/>
            <person name="Lindquist E."/>
            <person name="Ling A."/>
            <person name="Lombard V."/>
            <person name="Lucas S."/>
            <person name="Lundell T."/>
            <person name="Martin R."/>
            <person name="McLaughlin D.J."/>
            <person name="Morgenstern I."/>
            <person name="Morin E."/>
            <person name="Murat C."/>
            <person name="Nagy L.G."/>
            <person name="Nolan M."/>
            <person name="Ohm R.A."/>
            <person name="Patyshakuliyeva A."/>
            <person name="Rokas A."/>
            <person name="Ruiz-Duenas F.J."/>
            <person name="Sabat G."/>
            <person name="Salamov A."/>
            <person name="Samejima M."/>
            <person name="Schmutz J."/>
            <person name="Slot J.C."/>
            <person name="St John F."/>
            <person name="Stenlid J."/>
            <person name="Sun H."/>
            <person name="Sun S."/>
            <person name="Syed K."/>
            <person name="Tsang A."/>
            <person name="Wiebenga A."/>
            <person name="Young D."/>
            <person name="Pisabarro A."/>
            <person name="Eastwood D.C."/>
            <person name="Martin F."/>
            <person name="Cullen D."/>
            <person name="Grigoriev I.V."/>
            <person name="Hibbett D.S."/>
        </authorList>
    </citation>
    <scope>NUCLEOTIDE SEQUENCE [LARGE SCALE GENOMIC DNA]</scope>
    <source>
        <strain evidence="2 3">MD-104</strain>
    </source>
</reference>
<evidence type="ECO:0000313" key="3">
    <source>
        <dbReference type="Proteomes" id="UP000218811"/>
    </source>
</evidence>
<accession>A0A2H3K4G3</accession>